<dbReference type="SMART" id="SM00220">
    <property type="entry name" value="S_TKc"/>
    <property type="match status" value="1"/>
</dbReference>
<dbReference type="PROSITE" id="PS00108">
    <property type="entry name" value="PROTEIN_KINASE_ST"/>
    <property type="match status" value="1"/>
</dbReference>
<dbReference type="PROSITE" id="PS50011">
    <property type="entry name" value="PROTEIN_KINASE_DOM"/>
    <property type="match status" value="1"/>
</dbReference>
<feature type="domain" description="Protein kinase" evidence="1">
    <location>
        <begin position="1"/>
        <end position="225"/>
    </location>
</feature>
<dbReference type="GO" id="GO:0004672">
    <property type="term" value="F:protein kinase activity"/>
    <property type="evidence" value="ECO:0007669"/>
    <property type="project" value="InterPro"/>
</dbReference>
<dbReference type="AlphaFoldDB" id="A0A6P6YJ37"/>
<keyword evidence="3" id="KW-0808">Transferase</keyword>
<dbReference type="OrthoDB" id="6436990at2759"/>
<dbReference type="KEGG" id="dpte:113798862"/>
<dbReference type="RefSeq" id="XP_027205257.1">
    <property type="nucleotide sequence ID" value="XM_027349456.1"/>
</dbReference>
<dbReference type="InterPro" id="IPR008271">
    <property type="entry name" value="Ser/Thr_kinase_AS"/>
</dbReference>
<dbReference type="Gene3D" id="1.10.510.10">
    <property type="entry name" value="Transferase(Phosphotransferase) domain 1"/>
    <property type="match status" value="1"/>
</dbReference>
<dbReference type="InterPro" id="IPR011009">
    <property type="entry name" value="Kinase-like_dom_sf"/>
</dbReference>
<dbReference type="GO" id="GO:0005524">
    <property type="term" value="F:ATP binding"/>
    <property type="evidence" value="ECO:0007669"/>
    <property type="project" value="InterPro"/>
</dbReference>
<dbReference type="InterPro" id="IPR000719">
    <property type="entry name" value="Prot_kinase_dom"/>
</dbReference>
<dbReference type="PANTHER" id="PTHR24347">
    <property type="entry name" value="SERINE/THREONINE-PROTEIN KINASE"/>
    <property type="match status" value="1"/>
</dbReference>
<evidence type="ECO:0000259" key="1">
    <source>
        <dbReference type="PROSITE" id="PS50011"/>
    </source>
</evidence>
<keyword evidence="2" id="KW-1185">Reference proteome</keyword>
<dbReference type="PIRSF" id="PIRSF000654">
    <property type="entry name" value="Integrin-linked_kinase"/>
    <property type="match status" value="1"/>
</dbReference>
<accession>A0A6P6YJ37</accession>
<dbReference type="SUPFAM" id="SSF56112">
    <property type="entry name" value="Protein kinase-like (PK-like)"/>
    <property type="match status" value="1"/>
</dbReference>
<protein>
    <submittedName>
        <fullName evidence="3">Probable serine/threonine-protein kinase 2</fullName>
    </submittedName>
</protein>
<name>A0A6P6YJ37_DERPT</name>
<evidence type="ECO:0000313" key="2">
    <source>
        <dbReference type="Proteomes" id="UP000515146"/>
    </source>
</evidence>
<gene>
    <name evidence="3" type="primary">LOC113798862</name>
</gene>
<reference evidence="3" key="1">
    <citation type="submission" date="2025-08" db="UniProtKB">
        <authorList>
            <consortium name="RefSeq"/>
        </authorList>
    </citation>
    <scope>IDENTIFICATION</scope>
    <source>
        <strain evidence="3">Airmid</strain>
    </source>
</reference>
<sequence>VLTGERLAAKAVEKCSLSRANGFNEIKILHAISHPSVGRFYEAFCNNQTIMILTEYYYGGGLNSYINRFSRLREDCARTALYKLLQALLVIQRYHVLHRDLKNDNIMLKNADDPTSVVIIDFGLSSHLYSKQITMRCGSPGFVAPEVLTDRPLTDMKSDVFSLGVIFFTMLTGKEPFSAKNNEMTLRRNAKCEVQFTEPVFDTLSEKCKSMLAWLLQRNPEKKTQ</sequence>
<dbReference type="Proteomes" id="UP000515146">
    <property type="component" value="Unplaced"/>
</dbReference>
<dbReference type="InParanoid" id="A0A6P6YJ37"/>
<organism evidence="2 3">
    <name type="scientific">Dermatophagoides pteronyssinus</name>
    <name type="common">European house dust mite</name>
    <dbReference type="NCBI Taxonomy" id="6956"/>
    <lineage>
        <taxon>Eukaryota</taxon>
        <taxon>Metazoa</taxon>
        <taxon>Ecdysozoa</taxon>
        <taxon>Arthropoda</taxon>
        <taxon>Chelicerata</taxon>
        <taxon>Arachnida</taxon>
        <taxon>Acari</taxon>
        <taxon>Acariformes</taxon>
        <taxon>Sarcoptiformes</taxon>
        <taxon>Astigmata</taxon>
        <taxon>Psoroptidia</taxon>
        <taxon>Analgoidea</taxon>
        <taxon>Pyroglyphidae</taxon>
        <taxon>Dermatophagoidinae</taxon>
        <taxon>Dermatophagoides</taxon>
    </lineage>
</organism>
<feature type="non-terminal residue" evidence="3">
    <location>
        <position position="1"/>
    </location>
</feature>
<evidence type="ECO:0000313" key="3">
    <source>
        <dbReference type="RefSeq" id="XP_027205257.1"/>
    </source>
</evidence>
<keyword evidence="3" id="KW-0418">Kinase</keyword>
<proteinExistence type="predicted"/>
<dbReference type="Pfam" id="PF00069">
    <property type="entry name" value="Pkinase"/>
    <property type="match status" value="1"/>
</dbReference>